<dbReference type="GO" id="GO:0003677">
    <property type="term" value="F:DNA binding"/>
    <property type="evidence" value="ECO:0007669"/>
    <property type="project" value="UniProtKB-KW"/>
</dbReference>
<evidence type="ECO:0000256" key="4">
    <source>
        <dbReference type="ARBA" id="ARBA00023163"/>
    </source>
</evidence>
<feature type="transmembrane region" description="Helical" evidence="5">
    <location>
        <begin position="187"/>
        <end position="216"/>
    </location>
</feature>
<feature type="domain" description="RNA polymerase sigma factor 70 region 4 type 2" evidence="6">
    <location>
        <begin position="75"/>
        <end position="126"/>
    </location>
</feature>
<evidence type="ECO:0000256" key="2">
    <source>
        <dbReference type="ARBA" id="ARBA00023082"/>
    </source>
</evidence>
<comment type="caution">
    <text evidence="7">The sequence shown here is derived from an EMBL/GenBank/DDBJ whole genome shotgun (WGS) entry which is preliminary data.</text>
</comment>
<keyword evidence="2" id="KW-0731">Sigma factor</keyword>
<organism evidence="7 8">
    <name type="scientific">Polyangium jinanense</name>
    <dbReference type="NCBI Taxonomy" id="2829994"/>
    <lineage>
        <taxon>Bacteria</taxon>
        <taxon>Pseudomonadati</taxon>
        <taxon>Myxococcota</taxon>
        <taxon>Polyangia</taxon>
        <taxon>Polyangiales</taxon>
        <taxon>Polyangiaceae</taxon>
        <taxon>Polyangium</taxon>
    </lineage>
</organism>
<keyword evidence="5" id="KW-0812">Transmembrane</keyword>
<keyword evidence="5" id="KW-1133">Transmembrane helix</keyword>
<evidence type="ECO:0000313" key="7">
    <source>
        <dbReference type="EMBL" id="MDC3988688.1"/>
    </source>
</evidence>
<dbReference type="InterPro" id="IPR013249">
    <property type="entry name" value="RNA_pol_sigma70_r4_t2"/>
</dbReference>
<dbReference type="Proteomes" id="UP001151081">
    <property type="component" value="Unassembled WGS sequence"/>
</dbReference>
<dbReference type="PANTHER" id="PTHR43133:SF8">
    <property type="entry name" value="RNA POLYMERASE SIGMA FACTOR HI_1459-RELATED"/>
    <property type="match status" value="1"/>
</dbReference>
<evidence type="ECO:0000256" key="5">
    <source>
        <dbReference type="SAM" id="Phobius"/>
    </source>
</evidence>
<protein>
    <submittedName>
        <fullName evidence="7">Sigma-70 family RNA polymerase sigma factor</fullName>
    </submittedName>
</protein>
<evidence type="ECO:0000313" key="8">
    <source>
        <dbReference type="Proteomes" id="UP001151081"/>
    </source>
</evidence>
<keyword evidence="3" id="KW-0238">DNA-binding</keyword>
<dbReference type="Gene3D" id="1.10.10.10">
    <property type="entry name" value="Winged helix-like DNA-binding domain superfamily/Winged helix DNA-binding domain"/>
    <property type="match status" value="1"/>
</dbReference>
<gene>
    <name evidence="7" type="ORF">KEG57_49945</name>
</gene>
<dbReference type="PANTHER" id="PTHR43133">
    <property type="entry name" value="RNA POLYMERASE ECF-TYPE SIGMA FACTO"/>
    <property type="match status" value="1"/>
</dbReference>
<keyword evidence="5" id="KW-0472">Membrane</keyword>
<dbReference type="InterPro" id="IPR013324">
    <property type="entry name" value="RNA_pol_sigma_r3/r4-like"/>
</dbReference>
<name>A0A9X4AXL5_9BACT</name>
<accession>A0A9X4AXL5</accession>
<dbReference type="Pfam" id="PF08281">
    <property type="entry name" value="Sigma70_r4_2"/>
    <property type="match status" value="1"/>
</dbReference>
<keyword evidence="8" id="KW-1185">Reference proteome</keyword>
<evidence type="ECO:0000256" key="3">
    <source>
        <dbReference type="ARBA" id="ARBA00023125"/>
    </source>
</evidence>
<dbReference type="EMBL" id="JAGTJJ010000080">
    <property type="protein sequence ID" value="MDC3988688.1"/>
    <property type="molecule type" value="Genomic_DNA"/>
</dbReference>
<reference evidence="7 8" key="1">
    <citation type="submission" date="2021-04" db="EMBL/GenBank/DDBJ databases">
        <title>Genome analysis of Polyangium sp.</title>
        <authorList>
            <person name="Li Y."/>
            <person name="Wang J."/>
        </authorList>
    </citation>
    <scope>NUCLEOTIDE SEQUENCE [LARGE SCALE GENOMIC DNA]</scope>
    <source>
        <strain evidence="7 8">SDU14</strain>
    </source>
</reference>
<dbReference type="InterPro" id="IPR039425">
    <property type="entry name" value="RNA_pol_sigma-70-like"/>
</dbReference>
<keyword evidence="4" id="KW-0804">Transcription</keyword>
<dbReference type="SUPFAM" id="SSF88659">
    <property type="entry name" value="Sigma3 and sigma4 domains of RNA polymerase sigma factors"/>
    <property type="match status" value="1"/>
</dbReference>
<evidence type="ECO:0000256" key="1">
    <source>
        <dbReference type="ARBA" id="ARBA00023015"/>
    </source>
</evidence>
<evidence type="ECO:0000259" key="6">
    <source>
        <dbReference type="Pfam" id="PF08281"/>
    </source>
</evidence>
<dbReference type="GO" id="GO:0016987">
    <property type="term" value="F:sigma factor activity"/>
    <property type="evidence" value="ECO:0007669"/>
    <property type="project" value="UniProtKB-KW"/>
</dbReference>
<sequence length="317" mass="34402">MEDAVQESLIAFWQEVAEIPADNREARRALLRCVARVALRARRHAQRRANRFVGNDEFDAPDPRDVEAWVEARILLLDALERLDEGTRALLVAHDLEGRSNAELAAELGEKEDTIEQRVIRGRTRLRVEIDRLLGKPKKKRKRARGALVLGLMGLDPMDRAVLRAVLDAEGHAFPLGVPPPPVSAVVPMVAGVSTILGPALGVVVALLGGLALLFVASSGPRGLPPDMGYAMRWGTTHELVTATRAALAAVSAAPRMYSCPNVHPDITRSTTARTPSRVVEPRREVAVVKPPPPVSSEELAERVAALRTVNVGRPPP</sequence>
<keyword evidence="1" id="KW-0805">Transcription regulation</keyword>
<dbReference type="CDD" id="cd06171">
    <property type="entry name" value="Sigma70_r4"/>
    <property type="match status" value="1"/>
</dbReference>
<dbReference type="InterPro" id="IPR036388">
    <property type="entry name" value="WH-like_DNA-bd_sf"/>
</dbReference>
<dbReference type="AlphaFoldDB" id="A0A9X4AXL5"/>
<dbReference type="GO" id="GO:0006352">
    <property type="term" value="P:DNA-templated transcription initiation"/>
    <property type="evidence" value="ECO:0007669"/>
    <property type="project" value="InterPro"/>
</dbReference>
<proteinExistence type="predicted"/>